<evidence type="ECO:0000313" key="2">
    <source>
        <dbReference type="Proteomes" id="UP000431401"/>
    </source>
</evidence>
<gene>
    <name evidence="1" type="ORF">NRB56_64760</name>
</gene>
<dbReference type="Proteomes" id="UP000431401">
    <property type="component" value="Unassembled WGS sequence"/>
</dbReference>
<protein>
    <submittedName>
        <fullName evidence="1">Uncharacterized protein</fullName>
    </submittedName>
</protein>
<dbReference type="AlphaFoldDB" id="A0A7K0E020"/>
<dbReference type="EMBL" id="WEGI01000015">
    <property type="protein sequence ID" value="MQY30872.1"/>
    <property type="molecule type" value="Genomic_DNA"/>
</dbReference>
<keyword evidence="2" id="KW-1185">Reference proteome</keyword>
<comment type="caution">
    <text evidence="1">The sequence shown here is derived from an EMBL/GenBank/DDBJ whole genome shotgun (WGS) entry which is preliminary data.</text>
</comment>
<sequence length="51" mass="5592">MQIGDRVRIGTGAQVFVVTAVIDDEHVVIGVPGDQRARYPIFVRTEQLTPA</sequence>
<dbReference type="RefSeq" id="WP_153348121.1">
    <property type="nucleotide sequence ID" value="NZ_WEGI01000015.1"/>
</dbReference>
<proteinExistence type="predicted"/>
<name>A0A7K0E020_9NOCA</name>
<organism evidence="1 2">
    <name type="scientific">Nocardia aurantia</name>
    <dbReference type="NCBI Taxonomy" id="2585199"/>
    <lineage>
        <taxon>Bacteria</taxon>
        <taxon>Bacillati</taxon>
        <taxon>Actinomycetota</taxon>
        <taxon>Actinomycetes</taxon>
        <taxon>Mycobacteriales</taxon>
        <taxon>Nocardiaceae</taxon>
        <taxon>Nocardia</taxon>
    </lineage>
</organism>
<evidence type="ECO:0000313" key="1">
    <source>
        <dbReference type="EMBL" id="MQY30872.1"/>
    </source>
</evidence>
<accession>A0A7K0E020</accession>
<reference evidence="1 2" key="1">
    <citation type="submission" date="2019-10" db="EMBL/GenBank/DDBJ databases">
        <title>Nocardia macrotermitis sp. nov. and Nocardia aurantia sp. nov., isolated from the gut of fungus growing-termite Macrotermes natalensis.</title>
        <authorList>
            <person name="Benndorf R."/>
            <person name="Schwitalla J."/>
            <person name="Martin K."/>
            <person name="De Beer W."/>
            <person name="Kaster A.-K."/>
            <person name="Vollmers J."/>
            <person name="Poulsen M."/>
            <person name="Beemelmanns C."/>
        </authorList>
    </citation>
    <scope>NUCLEOTIDE SEQUENCE [LARGE SCALE GENOMIC DNA]</scope>
    <source>
        <strain evidence="1 2">RB56</strain>
    </source>
</reference>